<sequence>MLASLVAHALPEGAPAYLESDLVRQLVYLQNLYSVILSGDLQP</sequence>
<proteinExistence type="predicted"/>
<dbReference type="AlphaFoldDB" id="A0A3P7M223"/>
<evidence type="ECO:0000313" key="2">
    <source>
        <dbReference type="Proteomes" id="UP000281553"/>
    </source>
</evidence>
<accession>A0A3P7M223</accession>
<keyword evidence="2" id="KW-1185">Reference proteome</keyword>
<dbReference type="Proteomes" id="UP000281553">
    <property type="component" value="Unassembled WGS sequence"/>
</dbReference>
<reference evidence="1 2" key="1">
    <citation type="submission" date="2018-11" db="EMBL/GenBank/DDBJ databases">
        <authorList>
            <consortium name="Pathogen Informatics"/>
        </authorList>
    </citation>
    <scope>NUCLEOTIDE SEQUENCE [LARGE SCALE GENOMIC DNA]</scope>
</reference>
<name>A0A3P7M223_DIBLA</name>
<evidence type="ECO:0000313" key="1">
    <source>
        <dbReference type="EMBL" id="VDN23344.1"/>
    </source>
</evidence>
<dbReference type="OrthoDB" id="21204at2759"/>
<dbReference type="EMBL" id="UYRU01073364">
    <property type="protein sequence ID" value="VDN23344.1"/>
    <property type="molecule type" value="Genomic_DNA"/>
</dbReference>
<gene>
    <name evidence="1" type="ORF">DILT_LOCUS14238</name>
</gene>
<organism evidence="1 2">
    <name type="scientific">Dibothriocephalus latus</name>
    <name type="common">Fish tapeworm</name>
    <name type="synonym">Diphyllobothrium latum</name>
    <dbReference type="NCBI Taxonomy" id="60516"/>
    <lineage>
        <taxon>Eukaryota</taxon>
        <taxon>Metazoa</taxon>
        <taxon>Spiralia</taxon>
        <taxon>Lophotrochozoa</taxon>
        <taxon>Platyhelminthes</taxon>
        <taxon>Cestoda</taxon>
        <taxon>Eucestoda</taxon>
        <taxon>Diphyllobothriidea</taxon>
        <taxon>Diphyllobothriidae</taxon>
        <taxon>Dibothriocephalus</taxon>
    </lineage>
</organism>
<protein>
    <submittedName>
        <fullName evidence="1">Uncharacterized protein</fullName>
    </submittedName>
</protein>